<feature type="region of interest" description="Disordered" evidence="1">
    <location>
        <begin position="1"/>
        <end position="87"/>
    </location>
</feature>
<protein>
    <submittedName>
        <fullName evidence="2">Uncharacterized protein</fullName>
    </submittedName>
</protein>
<evidence type="ECO:0000256" key="1">
    <source>
        <dbReference type="SAM" id="MobiDB-lite"/>
    </source>
</evidence>
<evidence type="ECO:0000313" key="2">
    <source>
        <dbReference type="EMBL" id="RXN18930.1"/>
    </source>
</evidence>
<dbReference type="AlphaFoldDB" id="A0A498MFJ8"/>
<name>A0A498MFJ8_LABRO</name>
<proteinExistence type="predicted"/>
<feature type="compositionally biased region" description="Low complexity" evidence="1">
    <location>
        <begin position="43"/>
        <end position="57"/>
    </location>
</feature>
<dbReference type="EMBL" id="QBIY01012692">
    <property type="protein sequence ID" value="RXN18930.1"/>
    <property type="molecule type" value="Genomic_DNA"/>
</dbReference>
<dbReference type="Proteomes" id="UP000290572">
    <property type="component" value="Unassembled WGS sequence"/>
</dbReference>
<feature type="compositionally biased region" description="Basic and acidic residues" evidence="1">
    <location>
        <begin position="24"/>
        <end position="41"/>
    </location>
</feature>
<evidence type="ECO:0000313" key="3">
    <source>
        <dbReference type="Proteomes" id="UP000290572"/>
    </source>
</evidence>
<keyword evidence="3" id="KW-1185">Reference proteome</keyword>
<comment type="caution">
    <text evidence="2">The sequence shown here is derived from an EMBL/GenBank/DDBJ whole genome shotgun (WGS) entry which is preliminary data.</text>
</comment>
<organism evidence="2 3">
    <name type="scientific">Labeo rohita</name>
    <name type="common">Indian major carp</name>
    <name type="synonym">Cyprinus rohita</name>
    <dbReference type="NCBI Taxonomy" id="84645"/>
    <lineage>
        <taxon>Eukaryota</taxon>
        <taxon>Metazoa</taxon>
        <taxon>Chordata</taxon>
        <taxon>Craniata</taxon>
        <taxon>Vertebrata</taxon>
        <taxon>Euteleostomi</taxon>
        <taxon>Actinopterygii</taxon>
        <taxon>Neopterygii</taxon>
        <taxon>Teleostei</taxon>
        <taxon>Ostariophysi</taxon>
        <taxon>Cypriniformes</taxon>
        <taxon>Cyprinidae</taxon>
        <taxon>Labeoninae</taxon>
        <taxon>Labeonini</taxon>
        <taxon>Labeo</taxon>
    </lineage>
</organism>
<sequence length="87" mass="9406">MANPPGRALAATDGRSRLRRCTRRGRDMEFGPSGKEGERQTRLGGLSQQLLGDQDSGVAPGGEETWSLAPRARKEKGKPTWEGSRGN</sequence>
<gene>
    <name evidence="2" type="ORF">ROHU_025935</name>
</gene>
<accession>A0A498MFJ8</accession>
<reference evidence="2 3" key="1">
    <citation type="submission" date="2018-03" db="EMBL/GenBank/DDBJ databases">
        <title>Draft genome sequence of Rohu Carp (Labeo rohita).</title>
        <authorList>
            <person name="Das P."/>
            <person name="Kushwaha B."/>
            <person name="Joshi C.G."/>
            <person name="Kumar D."/>
            <person name="Nagpure N.S."/>
            <person name="Sahoo L."/>
            <person name="Das S.P."/>
            <person name="Bit A."/>
            <person name="Patnaik S."/>
            <person name="Meher P.K."/>
            <person name="Jayasankar P."/>
            <person name="Koringa P.G."/>
            <person name="Patel N.V."/>
            <person name="Hinsu A.T."/>
            <person name="Kumar R."/>
            <person name="Pandey M."/>
            <person name="Agarwal S."/>
            <person name="Srivastava S."/>
            <person name="Singh M."/>
            <person name="Iquebal M.A."/>
            <person name="Jaiswal S."/>
            <person name="Angadi U.B."/>
            <person name="Kumar N."/>
            <person name="Raza M."/>
            <person name="Shah T.M."/>
            <person name="Rai A."/>
            <person name="Jena J.K."/>
        </authorList>
    </citation>
    <scope>NUCLEOTIDE SEQUENCE [LARGE SCALE GENOMIC DNA]</scope>
    <source>
        <strain evidence="2">DASCIFA01</strain>
        <tissue evidence="2">Testis</tissue>
    </source>
</reference>